<dbReference type="Pfam" id="PF01509">
    <property type="entry name" value="TruB_N"/>
    <property type="match status" value="1"/>
</dbReference>
<dbReference type="PANTHER" id="PTHR23127">
    <property type="entry name" value="CENTROMERE/MICROTUBULE BINDING PROTEIN CBF5"/>
    <property type="match status" value="1"/>
</dbReference>
<evidence type="ECO:0000313" key="7">
    <source>
        <dbReference type="EMBL" id="CAG9862760.1"/>
    </source>
</evidence>
<evidence type="ECO:0000259" key="5">
    <source>
        <dbReference type="SMART" id="SM00359"/>
    </source>
</evidence>
<protein>
    <submittedName>
        <fullName evidence="7">Uncharacterized protein</fullName>
    </submittedName>
</protein>
<dbReference type="CDD" id="cd21148">
    <property type="entry name" value="PUA_Cbf5"/>
    <property type="match status" value="1"/>
</dbReference>
<dbReference type="InterPro" id="IPR036974">
    <property type="entry name" value="PUA_sf"/>
</dbReference>
<dbReference type="InterPro" id="IPR002478">
    <property type="entry name" value="PUA"/>
</dbReference>
<dbReference type="NCBIfam" id="TIGR00451">
    <property type="entry name" value="unchar_dom_2"/>
    <property type="match status" value="1"/>
</dbReference>
<dbReference type="GO" id="GO:1990481">
    <property type="term" value="P:mRNA pseudouridine synthesis"/>
    <property type="evidence" value="ECO:0007669"/>
    <property type="project" value="TreeGrafter"/>
</dbReference>
<dbReference type="GO" id="GO:0000495">
    <property type="term" value="P:box H/ACA sno(s)RNA 3'-end processing"/>
    <property type="evidence" value="ECO:0007669"/>
    <property type="project" value="TreeGrafter"/>
</dbReference>
<keyword evidence="3" id="KW-0413">Isomerase</keyword>
<dbReference type="GO" id="GO:0031118">
    <property type="term" value="P:rRNA pseudouridine synthesis"/>
    <property type="evidence" value="ECO:0007669"/>
    <property type="project" value="TreeGrafter"/>
</dbReference>
<dbReference type="NCBIfam" id="NF003280">
    <property type="entry name" value="PRK04270.1"/>
    <property type="match status" value="1"/>
</dbReference>
<dbReference type="FunFam" id="3.30.2350.10:FF:000001">
    <property type="entry name" value="H/ACA ribonucleoprotein complex subunit CBF5"/>
    <property type="match status" value="1"/>
</dbReference>
<keyword evidence="8" id="KW-1185">Reference proteome</keyword>
<comment type="similarity">
    <text evidence="2">Belongs to the pseudouridine synthase TruB family.</text>
</comment>
<reference evidence="7" key="1">
    <citation type="submission" date="2022-01" db="EMBL/GenBank/DDBJ databases">
        <authorList>
            <person name="King R."/>
        </authorList>
    </citation>
    <scope>NUCLEOTIDE SEQUENCE</scope>
</reference>
<dbReference type="SMART" id="SM00359">
    <property type="entry name" value="PUA"/>
    <property type="match status" value="1"/>
</dbReference>
<evidence type="ECO:0000256" key="2">
    <source>
        <dbReference type="ARBA" id="ARBA00008999"/>
    </source>
</evidence>
<dbReference type="SUPFAM" id="SSF88697">
    <property type="entry name" value="PUA domain-like"/>
    <property type="match status" value="1"/>
</dbReference>
<dbReference type="CDD" id="cd02572">
    <property type="entry name" value="PseudoU_synth_hDyskerin"/>
    <property type="match status" value="1"/>
</dbReference>
<evidence type="ECO:0000259" key="6">
    <source>
        <dbReference type="SMART" id="SM01136"/>
    </source>
</evidence>
<comment type="catalytic activity">
    <reaction evidence="1">
        <text>a uridine in RNA = a pseudouridine in RNA</text>
        <dbReference type="Rhea" id="RHEA:48348"/>
        <dbReference type="Rhea" id="RHEA-COMP:12068"/>
        <dbReference type="Rhea" id="RHEA-COMP:12069"/>
        <dbReference type="ChEBI" id="CHEBI:65314"/>
        <dbReference type="ChEBI" id="CHEBI:65315"/>
    </reaction>
</comment>
<dbReference type="Pfam" id="PF08068">
    <property type="entry name" value="DKCLD"/>
    <property type="match status" value="1"/>
</dbReference>
<feature type="domain" description="PUA" evidence="5">
    <location>
        <begin position="284"/>
        <end position="358"/>
    </location>
</feature>
<dbReference type="Proteomes" id="UP001153712">
    <property type="component" value="Chromosome 6"/>
</dbReference>
<dbReference type="InterPro" id="IPR032819">
    <property type="entry name" value="TruB_C"/>
</dbReference>
<dbReference type="AlphaFoldDB" id="A0A9N9XR56"/>
<dbReference type="OrthoDB" id="10250002at2759"/>
<dbReference type="Pfam" id="PF16198">
    <property type="entry name" value="TruB_C_2"/>
    <property type="match status" value="1"/>
</dbReference>
<sequence>MEETANIKKKKPKNLSKIQTENEFSLESSDKSAKLDSSNWPLLLKHFDRLNVRTNHYVPITNGSSPLKREISEYVKAGYINLDKPSNPSSHEVVAWIKRILRVEKTGHSGTLDPKTTGCLIVCIERATRLVKSQQAAGKQYVSVFKLHSPVEFKKVVQSLEKLKGALFQRPPLISAVKRQLRVRTVYESKLLDYDETRNMGVFWVKCEAGSYIRTMCVHLGLLAGVGGQMLELRRVKSGIQGEMDDTVTLHDILDAQWLYDNHKDESFLRRVIKPLEGLLIKHKRIIMKDSSVNAVCYGAKILVPGILRYEDGIELNEEIVIVTTKGEAVALAIAQMTTSTIASCDHGVAAKIKRVIMERDLYPRKWGLGQRASQKKILIAKGQLDKYGKPNENTPKEWLTSYVDYSASKEEPEDKKRKLNVSSDGEQNEKKKKKKRKQEDEEDGGGVVEPKVEVADETVEKKKKKKKKDKKGEKEEAEET</sequence>
<dbReference type="NCBIfam" id="TIGR00425">
    <property type="entry name" value="CBF5"/>
    <property type="match status" value="1"/>
</dbReference>
<proteinExistence type="inferred from homology"/>
<gene>
    <name evidence="7" type="ORF">PHYEVI_LOCUS9066</name>
</gene>
<organism evidence="7 8">
    <name type="scientific">Phyllotreta striolata</name>
    <name type="common">Striped flea beetle</name>
    <name type="synonym">Crioceris striolata</name>
    <dbReference type="NCBI Taxonomy" id="444603"/>
    <lineage>
        <taxon>Eukaryota</taxon>
        <taxon>Metazoa</taxon>
        <taxon>Ecdysozoa</taxon>
        <taxon>Arthropoda</taxon>
        <taxon>Hexapoda</taxon>
        <taxon>Insecta</taxon>
        <taxon>Pterygota</taxon>
        <taxon>Neoptera</taxon>
        <taxon>Endopterygota</taxon>
        <taxon>Coleoptera</taxon>
        <taxon>Polyphaga</taxon>
        <taxon>Cucujiformia</taxon>
        <taxon>Chrysomeloidea</taxon>
        <taxon>Chrysomelidae</taxon>
        <taxon>Galerucinae</taxon>
        <taxon>Alticini</taxon>
        <taxon>Phyllotreta</taxon>
    </lineage>
</organism>
<dbReference type="InterPro" id="IPR004802">
    <property type="entry name" value="tRNA_PsdUridine_synth_B_fam"/>
</dbReference>
<dbReference type="EMBL" id="OU900099">
    <property type="protein sequence ID" value="CAG9862760.1"/>
    <property type="molecule type" value="Genomic_DNA"/>
</dbReference>
<feature type="domain" description="Dyskerin-like" evidence="6">
    <location>
        <begin position="36"/>
        <end position="94"/>
    </location>
</feature>
<dbReference type="Gene3D" id="2.30.130.10">
    <property type="entry name" value="PUA domain"/>
    <property type="match status" value="1"/>
</dbReference>
<dbReference type="PANTHER" id="PTHR23127:SF0">
    <property type="entry name" value="H_ACA RIBONUCLEOPROTEIN COMPLEX SUBUNIT DKC1"/>
    <property type="match status" value="1"/>
</dbReference>
<feature type="compositionally biased region" description="Basic and acidic residues" evidence="4">
    <location>
        <begin position="451"/>
        <end position="461"/>
    </location>
</feature>
<dbReference type="GO" id="GO:0009982">
    <property type="term" value="F:pseudouridine synthase activity"/>
    <property type="evidence" value="ECO:0007669"/>
    <property type="project" value="InterPro"/>
</dbReference>
<feature type="compositionally biased region" description="Polar residues" evidence="4">
    <location>
        <begin position="16"/>
        <end position="27"/>
    </location>
</feature>
<dbReference type="Gene3D" id="3.30.2350.10">
    <property type="entry name" value="Pseudouridine synthase"/>
    <property type="match status" value="1"/>
</dbReference>
<dbReference type="GO" id="GO:0031429">
    <property type="term" value="C:box H/ACA snoRNP complex"/>
    <property type="evidence" value="ECO:0007669"/>
    <property type="project" value="TreeGrafter"/>
</dbReference>
<dbReference type="GO" id="GO:0031120">
    <property type="term" value="P:snRNA pseudouridine synthesis"/>
    <property type="evidence" value="ECO:0007669"/>
    <property type="project" value="TreeGrafter"/>
</dbReference>
<evidence type="ECO:0000313" key="8">
    <source>
        <dbReference type="Proteomes" id="UP001153712"/>
    </source>
</evidence>
<dbReference type="InterPro" id="IPR015947">
    <property type="entry name" value="PUA-like_sf"/>
</dbReference>
<dbReference type="SUPFAM" id="SSF55120">
    <property type="entry name" value="Pseudouridine synthase"/>
    <property type="match status" value="1"/>
</dbReference>
<feature type="region of interest" description="Disordered" evidence="4">
    <location>
        <begin position="408"/>
        <end position="481"/>
    </location>
</feature>
<dbReference type="InterPro" id="IPR004521">
    <property type="entry name" value="Uncharacterised_CHP00451"/>
</dbReference>
<dbReference type="PROSITE" id="PS50890">
    <property type="entry name" value="PUA"/>
    <property type="match status" value="1"/>
</dbReference>
<dbReference type="InterPro" id="IPR012960">
    <property type="entry name" value="Dyskerin-like"/>
</dbReference>
<name>A0A9N9XR56_PHYSR</name>
<feature type="region of interest" description="Disordered" evidence="4">
    <location>
        <begin position="1"/>
        <end position="30"/>
    </location>
</feature>
<evidence type="ECO:0000256" key="3">
    <source>
        <dbReference type="ARBA" id="ARBA00023235"/>
    </source>
</evidence>
<dbReference type="InterPro" id="IPR002501">
    <property type="entry name" value="PsdUridine_synth_N"/>
</dbReference>
<feature type="compositionally biased region" description="Basic and acidic residues" evidence="4">
    <location>
        <begin position="408"/>
        <end position="417"/>
    </location>
</feature>
<dbReference type="InterPro" id="IPR020103">
    <property type="entry name" value="PsdUridine_synth_cat_dom_sf"/>
</dbReference>
<evidence type="ECO:0000256" key="4">
    <source>
        <dbReference type="SAM" id="MobiDB-lite"/>
    </source>
</evidence>
<dbReference type="Pfam" id="PF01472">
    <property type="entry name" value="PUA"/>
    <property type="match status" value="1"/>
</dbReference>
<dbReference type="SMART" id="SM01136">
    <property type="entry name" value="DKCLD"/>
    <property type="match status" value="1"/>
</dbReference>
<dbReference type="GO" id="GO:0003723">
    <property type="term" value="F:RNA binding"/>
    <property type="evidence" value="ECO:0007669"/>
    <property type="project" value="InterPro"/>
</dbReference>
<accession>A0A9N9XR56</accession>
<evidence type="ECO:0000256" key="1">
    <source>
        <dbReference type="ARBA" id="ARBA00000073"/>
    </source>
</evidence>